<feature type="domain" description="Peroxisomal multifunctional enzyme type 2-like N-terminal" evidence="3">
    <location>
        <begin position="17"/>
        <end position="143"/>
    </location>
</feature>
<dbReference type="Proteomes" id="UP000232453">
    <property type="component" value="Unassembled WGS sequence"/>
</dbReference>
<dbReference type="Proteomes" id="UP000549695">
    <property type="component" value="Unassembled WGS sequence"/>
</dbReference>
<evidence type="ECO:0000313" key="5">
    <source>
        <dbReference type="EMBL" id="PKB33287.1"/>
    </source>
</evidence>
<reference evidence="4 7" key="1">
    <citation type="submission" date="2020-07" db="EMBL/GenBank/DDBJ databases">
        <title>Sequencing the genomes of 1000 actinobacteria strains.</title>
        <authorList>
            <person name="Klenk H.-P."/>
        </authorList>
    </citation>
    <scope>NUCLEOTIDE SEQUENCE [LARGE SCALE GENOMIC DNA]</scope>
    <source>
        <strain evidence="5 6">DSM 44104</strain>
        <strain evidence="4 7">DSM 44749</strain>
    </source>
</reference>
<accession>A0AA44UTF7</accession>
<keyword evidence="7" id="KW-1185">Reference proteome</keyword>
<dbReference type="InterPro" id="IPR029069">
    <property type="entry name" value="HotDog_dom_sf"/>
</dbReference>
<dbReference type="GO" id="GO:0004300">
    <property type="term" value="F:enoyl-CoA hydratase activity"/>
    <property type="evidence" value="ECO:0007669"/>
    <property type="project" value="TreeGrafter"/>
</dbReference>
<dbReference type="InterPro" id="IPR054357">
    <property type="entry name" value="MFE-2_N"/>
</dbReference>
<dbReference type="CDD" id="cd03448">
    <property type="entry name" value="HDE_HSD"/>
    <property type="match status" value="1"/>
</dbReference>
<comment type="similarity">
    <text evidence="1">Belongs to the enoyl-CoA hydratase/isomerase family.</text>
</comment>
<dbReference type="EMBL" id="JACCCZ010000001">
    <property type="protein sequence ID" value="NYG01060.1"/>
    <property type="molecule type" value="Genomic_DNA"/>
</dbReference>
<dbReference type="GO" id="GO:0006635">
    <property type="term" value="P:fatty acid beta-oxidation"/>
    <property type="evidence" value="ECO:0007669"/>
    <property type="project" value="TreeGrafter"/>
</dbReference>
<sequence>MPLAPDLEGTQCEPVSFAWARDDVLLYAVAVGAGGEDPTAELSLTTENTGGVRTAVLPSFAEIVTAGAKVDLGDVDASRVVHAEQAFRVVGPLPVEGRVRVTATVTEVLDKGSGALVRTEAEAVDAGTGEPVLTSTKTLFLGGEGGFGGTRGDSAPSPVPDRAPDHEVTYRTTPGQALLYRLTGDRNPLHSDPQFAAKGGFDRPILHGMCTYGFTTRALVATVCDGDARRLVAMDARFTRPVVPGQSLTVSVWDTGDGTVAFRTAVDGEVVLDRGTAEVTAAAPSA</sequence>
<dbReference type="GO" id="GO:0003857">
    <property type="term" value="F:(3S)-3-hydroxyacyl-CoA dehydrogenase (NAD+) activity"/>
    <property type="evidence" value="ECO:0007669"/>
    <property type="project" value="TreeGrafter"/>
</dbReference>
<dbReference type="GO" id="GO:0044594">
    <property type="term" value="F:17-beta-hydroxysteroid dehydrogenase (NAD+) activity"/>
    <property type="evidence" value="ECO:0007669"/>
    <property type="project" value="TreeGrafter"/>
</dbReference>
<feature type="domain" description="MaoC-like" evidence="2">
    <location>
        <begin position="159"/>
        <end position="261"/>
    </location>
</feature>
<dbReference type="Pfam" id="PF22622">
    <property type="entry name" value="MFE-2_hydrat-2_N"/>
    <property type="match status" value="1"/>
</dbReference>
<dbReference type="Pfam" id="PF01575">
    <property type="entry name" value="MaoC_dehydratas"/>
    <property type="match status" value="1"/>
</dbReference>
<organism evidence="4 7">
    <name type="scientific">Pseudonocardia alni</name>
    <name type="common">Amycolata alni</name>
    <dbReference type="NCBI Taxonomy" id="33907"/>
    <lineage>
        <taxon>Bacteria</taxon>
        <taxon>Bacillati</taxon>
        <taxon>Actinomycetota</taxon>
        <taxon>Actinomycetes</taxon>
        <taxon>Pseudonocardiales</taxon>
        <taxon>Pseudonocardiaceae</taxon>
        <taxon>Pseudonocardia</taxon>
    </lineage>
</organism>
<evidence type="ECO:0000259" key="3">
    <source>
        <dbReference type="Pfam" id="PF22622"/>
    </source>
</evidence>
<evidence type="ECO:0000313" key="4">
    <source>
        <dbReference type="EMBL" id="NYG01060.1"/>
    </source>
</evidence>
<dbReference type="RefSeq" id="WP_100880096.1">
    <property type="nucleotide sequence ID" value="NZ_BAAAJZ010000008.1"/>
</dbReference>
<evidence type="ECO:0000313" key="6">
    <source>
        <dbReference type="Proteomes" id="UP000232453"/>
    </source>
</evidence>
<protein>
    <submittedName>
        <fullName evidence="4">Acyl dehydratase</fullName>
    </submittedName>
    <submittedName>
        <fullName evidence="5">MaoC dehydratase-like protein</fullName>
    </submittedName>
</protein>
<dbReference type="AlphaFoldDB" id="A0A852VYC9"/>
<evidence type="ECO:0000259" key="2">
    <source>
        <dbReference type="Pfam" id="PF01575"/>
    </source>
</evidence>
<dbReference type="SUPFAM" id="SSF54637">
    <property type="entry name" value="Thioesterase/thiol ester dehydrase-isomerase"/>
    <property type="match status" value="2"/>
</dbReference>
<dbReference type="EMBL" id="PHUJ01000003">
    <property type="protein sequence ID" value="PKB33287.1"/>
    <property type="molecule type" value="Genomic_DNA"/>
</dbReference>
<accession>A0A852VYC9</accession>
<dbReference type="Gene3D" id="3.10.129.10">
    <property type="entry name" value="Hotdog Thioesterase"/>
    <property type="match status" value="1"/>
</dbReference>
<gene>
    <name evidence="5" type="ORF">ATL51_5041</name>
    <name evidence="4" type="ORF">HDA37_001345</name>
</gene>
<evidence type="ECO:0000256" key="1">
    <source>
        <dbReference type="ARBA" id="ARBA00005254"/>
    </source>
</evidence>
<dbReference type="GeneID" id="98051144"/>
<comment type="caution">
    <text evidence="4">The sequence shown here is derived from an EMBL/GenBank/DDBJ whole genome shotgun (WGS) entry which is preliminary data.</text>
</comment>
<name>A0A852VYC9_PSEA5</name>
<dbReference type="InterPro" id="IPR002539">
    <property type="entry name" value="MaoC-like_dom"/>
</dbReference>
<dbReference type="PANTHER" id="PTHR13078">
    <property type="entry name" value="PEROXISOMAL MULTIFUNCTIONAL ENZYME TYPE 2-RELATED"/>
    <property type="match status" value="1"/>
</dbReference>
<evidence type="ECO:0000313" key="7">
    <source>
        <dbReference type="Proteomes" id="UP000549695"/>
    </source>
</evidence>
<dbReference type="PANTHER" id="PTHR13078:SF56">
    <property type="entry name" value="PEROXISOMAL MULTIFUNCTIONAL ENZYME TYPE 2"/>
    <property type="match status" value="1"/>
</dbReference>
<proteinExistence type="inferred from homology"/>